<dbReference type="RefSeq" id="WP_068309008.1">
    <property type="nucleotide sequence ID" value="NZ_DAIOMO010000003.1"/>
</dbReference>
<dbReference type="AlphaFoldDB" id="A0A1G6T5C3"/>
<sequence>MTMASLTASLLARKGHAQPSASARDIFAPDLPAEKRWQAPVKKKTDVLGHSGQPVPQSDKADAHPKAAQEAANEQICSASQKASEQTPPRPLFAPAEARHTLVQTDEVVRPSKPAAKAAAVDTRKHKTLRLDEDMDMQLRLLAARKGTSQQSLMEEAVRELLKSETRGSNCICGSKK</sequence>
<name>A0A1G6T5C3_9PROT</name>
<organism evidence="2 3">
    <name type="scientific">Kordiimonas lacus</name>
    <dbReference type="NCBI Taxonomy" id="637679"/>
    <lineage>
        <taxon>Bacteria</taxon>
        <taxon>Pseudomonadati</taxon>
        <taxon>Pseudomonadota</taxon>
        <taxon>Alphaproteobacteria</taxon>
        <taxon>Kordiimonadales</taxon>
        <taxon>Kordiimonadaceae</taxon>
        <taxon>Kordiimonas</taxon>
    </lineage>
</organism>
<feature type="compositionally biased region" description="Polar residues" evidence="1">
    <location>
        <begin position="75"/>
        <end position="87"/>
    </location>
</feature>
<evidence type="ECO:0000256" key="1">
    <source>
        <dbReference type="SAM" id="MobiDB-lite"/>
    </source>
</evidence>
<dbReference type="OrthoDB" id="9921513at2"/>
<reference evidence="2 3" key="1">
    <citation type="submission" date="2016-10" db="EMBL/GenBank/DDBJ databases">
        <authorList>
            <person name="de Groot N.N."/>
        </authorList>
    </citation>
    <scope>NUCLEOTIDE SEQUENCE [LARGE SCALE GENOMIC DNA]</scope>
    <source>
        <strain evidence="2 3">CGMCC 1.9109</strain>
    </source>
</reference>
<feature type="region of interest" description="Disordered" evidence="1">
    <location>
        <begin position="1"/>
        <end position="94"/>
    </location>
</feature>
<evidence type="ECO:0000313" key="2">
    <source>
        <dbReference type="EMBL" id="SDD24153.1"/>
    </source>
</evidence>
<evidence type="ECO:0000313" key="3">
    <source>
        <dbReference type="Proteomes" id="UP000183685"/>
    </source>
</evidence>
<keyword evidence="3" id="KW-1185">Reference proteome</keyword>
<dbReference type="GO" id="GO:0006355">
    <property type="term" value="P:regulation of DNA-templated transcription"/>
    <property type="evidence" value="ECO:0007669"/>
    <property type="project" value="InterPro"/>
</dbReference>
<feature type="compositionally biased region" description="Basic and acidic residues" evidence="1">
    <location>
        <begin position="32"/>
        <end position="47"/>
    </location>
</feature>
<protein>
    <submittedName>
        <fullName evidence="2">Ribbon-helix-helix protein, copG family</fullName>
    </submittedName>
</protein>
<dbReference type="EMBL" id="FNAK01000001">
    <property type="protein sequence ID" value="SDD24153.1"/>
    <property type="molecule type" value="Genomic_DNA"/>
</dbReference>
<dbReference type="Proteomes" id="UP000183685">
    <property type="component" value="Unassembled WGS sequence"/>
</dbReference>
<gene>
    <name evidence="2" type="ORF">SAMN04488071_0118</name>
</gene>
<dbReference type="STRING" id="637679.GCA_001550055_00770"/>
<accession>A0A1G6T5C3</accession>
<dbReference type="SUPFAM" id="SSF47598">
    <property type="entry name" value="Ribbon-helix-helix"/>
    <property type="match status" value="1"/>
</dbReference>
<dbReference type="InterPro" id="IPR010985">
    <property type="entry name" value="Ribbon_hlx_hlx"/>
</dbReference>
<proteinExistence type="predicted"/>